<accession>A0A1Q5Q4H5</accession>
<dbReference type="OrthoDB" id="3255965at2"/>
<gene>
    <name evidence="1" type="ORF">BSZ39_02595</name>
</gene>
<reference evidence="2" key="1">
    <citation type="submission" date="2016-12" db="EMBL/GenBank/DDBJ databases">
        <authorList>
            <person name="Meng X."/>
        </authorList>
    </citation>
    <scope>NUCLEOTIDE SEQUENCE [LARGE SCALE GENOMIC DNA]</scope>
    <source>
        <strain evidence="2">DSM 19116</strain>
    </source>
</reference>
<organism evidence="1 2">
    <name type="scientific">Bowdeniella nasicola</name>
    <dbReference type="NCBI Taxonomy" id="208480"/>
    <lineage>
        <taxon>Bacteria</taxon>
        <taxon>Bacillati</taxon>
        <taxon>Actinomycetota</taxon>
        <taxon>Actinomycetes</taxon>
        <taxon>Actinomycetales</taxon>
        <taxon>Actinomycetaceae</taxon>
        <taxon>Bowdeniella</taxon>
    </lineage>
</organism>
<dbReference type="RefSeq" id="WP_073715835.1">
    <property type="nucleotide sequence ID" value="NZ_MQVR01000009.1"/>
</dbReference>
<protein>
    <submittedName>
        <fullName evidence="1">Uncharacterized protein</fullName>
    </submittedName>
</protein>
<evidence type="ECO:0000313" key="2">
    <source>
        <dbReference type="Proteomes" id="UP000185628"/>
    </source>
</evidence>
<comment type="caution">
    <text evidence="1">The sequence shown here is derived from an EMBL/GenBank/DDBJ whole genome shotgun (WGS) entry which is preliminary data.</text>
</comment>
<keyword evidence="2" id="KW-1185">Reference proteome</keyword>
<dbReference type="EMBL" id="MQVR01000009">
    <property type="protein sequence ID" value="OKL54693.1"/>
    <property type="molecule type" value="Genomic_DNA"/>
</dbReference>
<sequence length="199" mass="21444">MDETPRLAALRALVGRVMAGEELPMVRVPFAMQGDPATERIIAMSSYELRAFVATSDGSYAKSRGLFLGTGKIGLALTAGVMAGQAVCNARRKKAAERAMQPRWVRGEGGALAISPLGFYLASPSGIHYWAWGAIDYCSVVADQVIEIVGRSTQGSIRWQLTSELAELIFYLWAIVRAPHHPQLPESLAGPASPPELPH</sequence>
<name>A0A1Q5Q4H5_9ACTO</name>
<proteinExistence type="predicted"/>
<dbReference type="Proteomes" id="UP000185628">
    <property type="component" value="Unassembled WGS sequence"/>
</dbReference>
<dbReference type="AlphaFoldDB" id="A0A1Q5Q4H5"/>
<evidence type="ECO:0000313" key="1">
    <source>
        <dbReference type="EMBL" id="OKL54693.1"/>
    </source>
</evidence>